<evidence type="ECO:0000256" key="1">
    <source>
        <dbReference type="ARBA" id="ARBA00004651"/>
    </source>
</evidence>
<dbReference type="SUPFAM" id="SSF52540">
    <property type="entry name" value="P-loop containing nucleoside triphosphate hydrolases"/>
    <property type="match status" value="1"/>
</dbReference>
<feature type="transmembrane region" description="Helical" evidence="8">
    <location>
        <begin position="160"/>
        <end position="178"/>
    </location>
</feature>
<dbReference type="CDD" id="cd07346">
    <property type="entry name" value="ABC_6TM_exporters"/>
    <property type="match status" value="1"/>
</dbReference>
<keyword evidence="2" id="KW-0813">Transport</keyword>
<name>A0A9D1ZWM5_9FIRM</name>
<dbReference type="PROSITE" id="PS00211">
    <property type="entry name" value="ABC_TRANSPORTER_1"/>
    <property type="match status" value="1"/>
</dbReference>
<dbReference type="GO" id="GO:0140359">
    <property type="term" value="F:ABC-type transporter activity"/>
    <property type="evidence" value="ECO:0007669"/>
    <property type="project" value="InterPro"/>
</dbReference>
<keyword evidence="6 8" id="KW-1133">Transmembrane helix</keyword>
<evidence type="ECO:0000313" key="12">
    <source>
        <dbReference type="Proteomes" id="UP000886750"/>
    </source>
</evidence>
<evidence type="ECO:0000256" key="3">
    <source>
        <dbReference type="ARBA" id="ARBA00022692"/>
    </source>
</evidence>
<sequence length="583" mass="63733">MFKYLLKFIKFAGKQRKHMIIALVFGLLQSIFTAFSLLATAYALQNMIEGTATMSTVWSAFGIVGGGVLLAAVCNYFSTQFLTYAGYTIAANARIRIADKLKYAPMGYFNEHNLGQIANTATNTAESLQDTLTRCLLLTTKGLFMALVITVALLVFDWRIGLVAACGFVLFLVINHFLHKAGEKNSDRKTVSGDRAVEAVLEYVQGIAVIKSYNLSGKANKKVTSAIKEDRDVNYALEKNYIPFMALQGVAVKLAGVAIIAVSVWLYAQLSMPLFTALVACIASFMVFNDLDSGGNMSALLRVAANSIDKIEAAMNLPVMDINGKEITPAKTDIAVRNVDFSYDKRKIIDGVTVDIPARSSLAIVGGSGSGKTTLCNLILRFWDVDKGSISLGGHDVREYKLDSLLKNYSMVFQNVYLFNDTIANNIRFGKPDASMEEVMEAAKKACCHDFISALPDGYDTVIGEGGASISGGEKQRISIARAIIKDSPVIILDEATANVDPENEWMLQNAIQELTKSKTVIMIAHRLKTVRHADKIIVLDGGKIVEEGTHKELLKKQGKYAEFIAMREKSVGWKLGSAMQNR</sequence>
<feature type="transmembrane region" description="Helical" evidence="8">
    <location>
        <begin position="274"/>
        <end position="291"/>
    </location>
</feature>
<dbReference type="PANTHER" id="PTHR24221">
    <property type="entry name" value="ATP-BINDING CASSETTE SUB-FAMILY B"/>
    <property type="match status" value="1"/>
</dbReference>
<keyword evidence="7 8" id="KW-0472">Membrane</keyword>
<comment type="caution">
    <text evidence="11">The sequence shown here is derived from an EMBL/GenBank/DDBJ whole genome shotgun (WGS) entry which is preliminary data.</text>
</comment>
<reference evidence="11" key="2">
    <citation type="submission" date="2021-04" db="EMBL/GenBank/DDBJ databases">
        <authorList>
            <person name="Gilroy R."/>
        </authorList>
    </citation>
    <scope>NUCLEOTIDE SEQUENCE</scope>
    <source>
        <strain evidence="11">1345</strain>
    </source>
</reference>
<feature type="domain" description="ABC transmembrane type-1" evidence="10">
    <location>
        <begin position="20"/>
        <end position="289"/>
    </location>
</feature>
<dbReference type="Pfam" id="PF00005">
    <property type="entry name" value="ABC_tran"/>
    <property type="match status" value="1"/>
</dbReference>
<accession>A0A9D1ZWM5</accession>
<proteinExistence type="predicted"/>
<dbReference type="Gene3D" id="1.20.1560.10">
    <property type="entry name" value="ABC transporter type 1, transmembrane domain"/>
    <property type="match status" value="1"/>
</dbReference>
<dbReference type="InterPro" id="IPR039421">
    <property type="entry name" value="Type_1_exporter"/>
</dbReference>
<dbReference type="PANTHER" id="PTHR24221:SF397">
    <property type="entry name" value="ABC TRANSPORTER, ATP-BINDING TRANSMEMBRANE PROTEIN"/>
    <property type="match status" value="1"/>
</dbReference>
<dbReference type="AlphaFoldDB" id="A0A9D1ZWM5"/>
<gene>
    <name evidence="11" type="ORF">H9729_07770</name>
</gene>
<keyword evidence="4" id="KW-0547">Nucleotide-binding</keyword>
<dbReference type="GO" id="GO:0005886">
    <property type="term" value="C:plasma membrane"/>
    <property type="evidence" value="ECO:0007669"/>
    <property type="project" value="UniProtKB-SubCell"/>
</dbReference>
<dbReference type="GO" id="GO:0016887">
    <property type="term" value="F:ATP hydrolysis activity"/>
    <property type="evidence" value="ECO:0007669"/>
    <property type="project" value="InterPro"/>
</dbReference>
<dbReference type="Pfam" id="PF00664">
    <property type="entry name" value="ABC_membrane"/>
    <property type="match status" value="1"/>
</dbReference>
<evidence type="ECO:0000259" key="9">
    <source>
        <dbReference type="PROSITE" id="PS50893"/>
    </source>
</evidence>
<dbReference type="GO" id="GO:0005524">
    <property type="term" value="F:ATP binding"/>
    <property type="evidence" value="ECO:0007669"/>
    <property type="project" value="UniProtKB-KW"/>
</dbReference>
<evidence type="ECO:0000256" key="8">
    <source>
        <dbReference type="SAM" id="Phobius"/>
    </source>
</evidence>
<keyword evidence="3 8" id="KW-0812">Transmembrane</keyword>
<feature type="transmembrane region" description="Helical" evidence="8">
    <location>
        <begin position="135"/>
        <end position="154"/>
    </location>
</feature>
<feature type="transmembrane region" description="Helical" evidence="8">
    <location>
        <begin position="56"/>
        <end position="77"/>
    </location>
</feature>
<evidence type="ECO:0000256" key="6">
    <source>
        <dbReference type="ARBA" id="ARBA00022989"/>
    </source>
</evidence>
<evidence type="ECO:0000259" key="10">
    <source>
        <dbReference type="PROSITE" id="PS50929"/>
    </source>
</evidence>
<evidence type="ECO:0000256" key="7">
    <source>
        <dbReference type="ARBA" id="ARBA00023136"/>
    </source>
</evidence>
<keyword evidence="5 11" id="KW-0067">ATP-binding</keyword>
<dbReference type="PROSITE" id="PS50929">
    <property type="entry name" value="ABC_TM1F"/>
    <property type="match status" value="1"/>
</dbReference>
<comment type="subcellular location">
    <subcellularLocation>
        <location evidence="1">Cell membrane</location>
        <topology evidence="1">Multi-pass membrane protein</topology>
    </subcellularLocation>
</comment>
<dbReference type="InterPro" id="IPR036640">
    <property type="entry name" value="ABC1_TM_sf"/>
</dbReference>
<organism evidence="11 12">
    <name type="scientific">Candidatus Borkfalkia excrementigallinarum</name>
    <dbReference type="NCBI Taxonomy" id="2838506"/>
    <lineage>
        <taxon>Bacteria</taxon>
        <taxon>Bacillati</taxon>
        <taxon>Bacillota</taxon>
        <taxon>Clostridia</taxon>
        <taxon>Christensenellales</taxon>
        <taxon>Christensenellaceae</taxon>
        <taxon>Candidatus Borkfalkia</taxon>
    </lineage>
</organism>
<feature type="domain" description="ABC transporter" evidence="9">
    <location>
        <begin position="334"/>
        <end position="567"/>
    </location>
</feature>
<evidence type="ECO:0000256" key="4">
    <source>
        <dbReference type="ARBA" id="ARBA00022741"/>
    </source>
</evidence>
<evidence type="ECO:0000313" key="11">
    <source>
        <dbReference type="EMBL" id="HIY97572.1"/>
    </source>
</evidence>
<dbReference type="Proteomes" id="UP000886750">
    <property type="component" value="Unassembled WGS sequence"/>
</dbReference>
<feature type="transmembrane region" description="Helical" evidence="8">
    <location>
        <begin position="241"/>
        <end position="268"/>
    </location>
</feature>
<dbReference type="InterPro" id="IPR027417">
    <property type="entry name" value="P-loop_NTPase"/>
</dbReference>
<dbReference type="GO" id="GO:0034040">
    <property type="term" value="F:ATPase-coupled lipid transmembrane transporter activity"/>
    <property type="evidence" value="ECO:0007669"/>
    <property type="project" value="TreeGrafter"/>
</dbReference>
<dbReference type="SMART" id="SM00382">
    <property type="entry name" value="AAA"/>
    <property type="match status" value="1"/>
</dbReference>
<dbReference type="PROSITE" id="PS50893">
    <property type="entry name" value="ABC_TRANSPORTER_2"/>
    <property type="match status" value="1"/>
</dbReference>
<dbReference type="EMBL" id="DXCQ01000072">
    <property type="protein sequence ID" value="HIY97572.1"/>
    <property type="molecule type" value="Genomic_DNA"/>
</dbReference>
<evidence type="ECO:0000256" key="5">
    <source>
        <dbReference type="ARBA" id="ARBA00022840"/>
    </source>
</evidence>
<dbReference type="InterPro" id="IPR017871">
    <property type="entry name" value="ABC_transporter-like_CS"/>
</dbReference>
<feature type="transmembrane region" description="Helical" evidence="8">
    <location>
        <begin position="20"/>
        <end position="44"/>
    </location>
</feature>
<dbReference type="FunFam" id="3.40.50.300:FF:000287">
    <property type="entry name" value="Multidrug ABC transporter ATP-binding protein"/>
    <property type="match status" value="1"/>
</dbReference>
<evidence type="ECO:0000256" key="2">
    <source>
        <dbReference type="ARBA" id="ARBA00022448"/>
    </source>
</evidence>
<dbReference type="InterPro" id="IPR003593">
    <property type="entry name" value="AAA+_ATPase"/>
</dbReference>
<reference evidence="11" key="1">
    <citation type="journal article" date="2021" name="PeerJ">
        <title>Extensive microbial diversity within the chicken gut microbiome revealed by metagenomics and culture.</title>
        <authorList>
            <person name="Gilroy R."/>
            <person name="Ravi A."/>
            <person name="Getino M."/>
            <person name="Pursley I."/>
            <person name="Horton D.L."/>
            <person name="Alikhan N.F."/>
            <person name="Baker D."/>
            <person name="Gharbi K."/>
            <person name="Hall N."/>
            <person name="Watson M."/>
            <person name="Adriaenssens E.M."/>
            <person name="Foster-Nyarko E."/>
            <person name="Jarju S."/>
            <person name="Secka A."/>
            <person name="Antonio M."/>
            <person name="Oren A."/>
            <person name="Chaudhuri R.R."/>
            <person name="La Ragione R."/>
            <person name="Hildebrand F."/>
            <person name="Pallen M.J."/>
        </authorList>
    </citation>
    <scope>NUCLEOTIDE SEQUENCE</scope>
    <source>
        <strain evidence="11">1345</strain>
    </source>
</reference>
<dbReference type="InterPro" id="IPR011527">
    <property type="entry name" value="ABC1_TM_dom"/>
</dbReference>
<dbReference type="SUPFAM" id="SSF90123">
    <property type="entry name" value="ABC transporter transmembrane region"/>
    <property type="match status" value="1"/>
</dbReference>
<dbReference type="Gene3D" id="3.40.50.300">
    <property type="entry name" value="P-loop containing nucleotide triphosphate hydrolases"/>
    <property type="match status" value="1"/>
</dbReference>
<protein>
    <submittedName>
        <fullName evidence="11">ABC transporter ATP-binding protein/permease</fullName>
    </submittedName>
</protein>
<dbReference type="InterPro" id="IPR003439">
    <property type="entry name" value="ABC_transporter-like_ATP-bd"/>
</dbReference>